<accession>A0ABZ3IGD1</accession>
<dbReference type="EMBL" id="CP155573">
    <property type="protein sequence ID" value="XFO64484.1"/>
    <property type="molecule type" value="Genomic_DNA"/>
</dbReference>
<evidence type="ECO:0008006" key="4">
    <source>
        <dbReference type="Google" id="ProtNLM"/>
    </source>
</evidence>
<evidence type="ECO:0000256" key="1">
    <source>
        <dbReference type="SAM" id="Phobius"/>
    </source>
</evidence>
<feature type="transmembrane region" description="Helical" evidence="1">
    <location>
        <begin position="9"/>
        <end position="31"/>
    </location>
</feature>
<evidence type="ECO:0000313" key="3">
    <source>
        <dbReference type="Proteomes" id="UP000216752"/>
    </source>
</evidence>
<sequence>MKRKTEQSVIVVFVMGVMFSFYSMCAAIYTMTDEQYACKAQEIVNYSLPLCQPPTNSVE</sequence>
<keyword evidence="1" id="KW-1133">Transmembrane helix</keyword>
<keyword evidence="1" id="KW-0812">Transmembrane</keyword>
<reference evidence="2" key="1">
    <citation type="submission" date="2024-05" db="EMBL/GenBank/DDBJ databases">
        <title>Isolation and characterization of Sporomusa carbonis sp. nov., a carboxydotrophic hydrogenogen in the genus of Sporomusa isolated from a charcoal burning pile.</title>
        <authorList>
            <person name="Boeer T."/>
            <person name="Rosenbaum F."/>
            <person name="Eysell L."/>
            <person name="Mueller V."/>
            <person name="Daniel R."/>
            <person name="Poehlein A."/>
        </authorList>
    </citation>
    <scope>NUCLEOTIDE SEQUENCE [LARGE SCALE GENOMIC DNA]</scope>
    <source>
        <strain evidence="2">DSM 10669</strain>
    </source>
</reference>
<name>A0ABZ3IGD1_9FIRM</name>
<protein>
    <recommendedName>
        <fullName evidence="4">Cyclic lactone autoinducer peptide</fullName>
    </recommendedName>
</protein>
<gene>
    <name evidence="2" type="ORF">SPSIL_005860</name>
</gene>
<organism evidence="2 3">
    <name type="scientific">Sporomusa silvacetica DSM 10669</name>
    <dbReference type="NCBI Taxonomy" id="1123289"/>
    <lineage>
        <taxon>Bacteria</taxon>
        <taxon>Bacillati</taxon>
        <taxon>Bacillota</taxon>
        <taxon>Negativicutes</taxon>
        <taxon>Selenomonadales</taxon>
        <taxon>Sporomusaceae</taxon>
        <taxon>Sporomusa</taxon>
    </lineage>
</organism>
<dbReference type="Proteomes" id="UP000216752">
    <property type="component" value="Chromosome"/>
</dbReference>
<evidence type="ECO:0000313" key="2">
    <source>
        <dbReference type="EMBL" id="XFO64484.1"/>
    </source>
</evidence>
<proteinExistence type="predicted"/>
<keyword evidence="3" id="KW-1185">Reference proteome</keyword>
<dbReference type="RefSeq" id="WP_094605769.1">
    <property type="nucleotide sequence ID" value="NZ_CP155573.1"/>
</dbReference>
<keyword evidence="1" id="KW-0472">Membrane</keyword>